<keyword evidence="8" id="KW-0732">Signal</keyword>
<dbReference type="GO" id="GO:0006874">
    <property type="term" value="P:intracellular calcium ion homeostasis"/>
    <property type="evidence" value="ECO:0007669"/>
    <property type="project" value="TreeGrafter"/>
</dbReference>
<organism evidence="20">
    <name type="scientific">Harpegnathos saltator</name>
    <name type="common">Jerdon's jumping ant</name>
    <dbReference type="NCBI Taxonomy" id="610380"/>
    <lineage>
        <taxon>Eukaryota</taxon>
        <taxon>Metazoa</taxon>
        <taxon>Ecdysozoa</taxon>
        <taxon>Arthropoda</taxon>
        <taxon>Hexapoda</taxon>
        <taxon>Insecta</taxon>
        <taxon>Pterygota</taxon>
        <taxon>Neoptera</taxon>
        <taxon>Endopterygota</taxon>
        <taxon>Hymenoptera</taxon>
        <taxon>Apocrita</taxon>
        <taxon>Aculeata</taxon>
        <taxon>Formicoidea</taxon>
        <taxon>Formicidae</taxon>
        <taxon>Ponerinae</taxon>
        <taxon>Ponerini</taxon>
        <taxon>Harpegnathos</taxon>
    </lineage>
</organism>
<dbReference type="InterPro" id="IPR004481">
    <property type="entry name" value="K/Na/Ca-exchanger"/>
</dbReference>
<keyword evidence="9" id="KW-0106">Calcium</keyword>
<name>E2C4E7_HARSA</name>
<evidence type="ECO:0000256" key="1">
    <source>
        <dbReference type="ARBA" id="ARBA00004141"/>
    </source>
</evidence>
<evidence type="ECO:0000256" key="9">
    <source>
        <dbReference type="ARBA" id="ARBA00022837"/>
    </source>
</evidence>
<dbReference type="NCBIfam" id="TIGR00367">
    <property type="entry name" value="calcium/sodium antiporter"/>
    <property type="match status" value="1"/>
</dbReference>
<dbReference type="InterPro" id="IPR044880">
    <property type="entry name" value="NCX_ion-bd_dom_sf"/>
</dbReference>
<evidence type="ECO:0000256" key="8">
    <source>
        <dbReference type="ARBA" id="ARBA00022729"/>
    </source>
</evidence>
<evidence type="ECO:0000256" key="10">
    <source>
        <dbReference type="ARBA" id="ARBA00022847"/>
    </source>
</evidence>
<dbReference type="FunFam" id="1.20.1420.30:FF:000009">
    <property type="entry name" value="sodium/potassium/calcium exchanger 5 isoform X2"/>
    <property type="match status" value="1"/>
</dbReference>
<feature type="domain" description="Sodium/calcium exchanger membrane region" evidence="18">
    <location>
        <begin position="94"/>
        <end position="234"/>
    </location>
</feature>
<evidence type="ECO:0000256" key="13">
    <source>
        <dbReference type="ARBA" id="ARBA00023053"/>
    </source>
</evidence>
<feature type="transmembrane region" description="Helical" evidence="17">
    <location>
        <begin position="348"/>
        <end position="365"/>
    </location>
</feature>
<dbReference type="Gene3D" id="1.20.1420.30">
    <property type="entry name" value="NCX, central ion-binding region"/>
    <property type="match status" value="1"/>
</dbReference>
<evidence type="ECO:0000256" key="2">
    <source>
        <dbReference type="ARBA" id="ARBA00005364"/>
    </source>
</evidence>
<reference evidence="19 20" key="1">
    <citation type="journal article" date="2010" name="Science">
        <title>Genomic comparison of the ants Camponotus floridanus and Harpegnathos saltator.</title>
        <authorList>
            <person name="Bonasio R."/>
            <person name="Zhang G."/>
            <person name="Ye C."/>
            <person name="Mutti N.S."/>
            <person name="Fang X."/>
            <person name="Qin N."/>
            <person name="Donahue G."/>
            <person name="Yang P."/>
            <person name="Li Q."/>
            <person name="Li C."/>
            <person name="Zhang P."/>
            <person name="Huang Z."/>
            <person name="Berger S.L."/>
            <person name="Reinberg D."/>
            <person name="Wang J."/>
            <person name="Liebig J."/>
        </authorList>
    </citation>
    <scope>NUCLEOTIDE SEQUENCE [LARGE SCALE GENOMIC DNA]</scope>
    <source>
        <strain evidence="19 20">R22 G/1</strain>
    </source>
</reference>
<keyword evidence="20" id="KW-1185">Reference proteome</keyword>
<feature type="transmembrane region" description="Helical" evidence="17">
    <location>
        <begin position="385"/>
        <end position="406"/>
    </location>
</feature>
<gene>
    <name evidence="19" type="ORF">EAI_03931</name>
</gene>
<accession>E2C4E7</accession>
<dbReference type="GO" id="GO:0005262">
    <property type="term" value="F:calcium channel activity"/>
    <property type="evidence" value="ECO:0007669"/>
    <property type="project" value="TreeGrafter"/>
</dbReference>
<keyword evidence="7 17" id="KW-0812">Transmembrane</keyword>
<keyword evidence="15 17" id="KW-0472">Membrane</keyword>
<feature type="transmembrane region" description="Helical" evidence="17">
    <location>
        <begin position="218"/>
        <end position="237"/>
    </location>
</feature>
<sequence>MAKRHKHMVGYRIFFVIAIPTMYFLCISMMGFFSDSSTSTGNTANWRGRKLLQTSELEQQWNDSYNCTLPAIKDFPSDGLTRQQRQAGFIIVHFVIAIYLFLLLAIVCDDYFVPSIKKICDKLNVTEDVAGATVMAAASSSPELFINVIGTFVTEGDLGVGTIVGSAVFNILAVPACCALFANQVLNLEWWPVSRDTLAYAFTVILLILTLRDGRIEWYEALILVFCYILYISVEIVNMTSWPNSTCEKIWWIITWPINLVLLITIPDCRRNKLKTWYPFTFLMCVMWIASSSYIIGWVITVIGDTFRIPDSIMGLTFLAAGMSVPEAVSSVIVANQGHGAMGISNSIGSNVFDVLLCLGLPWFVKAALLPKIPGEYYVQINSQGLVYSSVSLFSTLIILYGALFLNKFKLNRTVGMVCFIMYVIFLIFASVIELNTFFVVNLPVCTD</sequence>
<keyword evidence="10" id="KW-0769">Symport</keyword>
<dbReference type="InterPro" id="IPR004837">
    <property type="entry name" value="NaCa_Exmemb"/>
</dbReference>
<dbReference type="GO" id="GO:0015293">
    <property type="term" value="F:symporter activity"/>
    <property type="evidence" value="ECO:0007669"/>
    <property type="project" value="UniProtKB-KW"/>
</dbReference>
<proteinExistence type="inferred from homology"/>
<dbReference type="Proteomes" id="UP000008237">
    <property type="component" value="Unassembled WGS sequence"/>
</dbReference>
<feature type="transmembrane region" description="Helical" evidence="17">
    <location>
        <begin position="313"/>
        <end position="336"/>
    </location>
</feature>
<dbReference type="GO" id="GO:0008273">
    <property type="term" value="F:calcium, potassium:sodium antiporter activity"/>
    <property type="evidence" value="ECO:0007669"/>
    <property type="project" value="TreeGrafter"/>
</dbReference>
<keyword evidence="6" id="KW-0109">Calcium transport</keyword>
<evidence type="ECO:0000256" key="7">
    <source>
        <dbReference type="ARBA" id="ARBA00022692"/>
    </source>
</evidence>
<evidence type="ECO:0000256" key="16">
    <source>
        <dbReference type="ARBA" id="ARBA00023201"/>
    </source>
</evidence>
<feature type="transmembrane region" description="Helical" evidence="17">
    <location>
        <begin position="194"/>
        <end position="211"/>
    </location>
</feature>
<dbReference type="PANTHER" id="PTHR10846">
    <property type="entry name" value="SODIUM/POTASSIUM/CALCIUM EXCHANGER"/>
    <property type="match status" value="1"/>
</dbReference>
<keyword evidence="14" id="KW-0406">Ion transport</keyword>
<comment type="subcellular location">
    <subcellularLocation>
        <location evidence="1">Membrane</location>
        <topology evidence="1">Multi-pass membrane protein</topology>
    </subcellularLocation>
</comment>
<keyword evidence="11" id="KW-0630">Potassium</keyword>
<feature type="transmembrane region" description="Helical" evidence="17">
    <location>
        <begin position="418"/>
        <end position="441"/>
    </location>
</feature>
<feature type="transmembrane region" description="Helical" evidence="17">
    <location>
        <begin position="12"/>
        <end position="33"/>
    </location>
</feature>
<dbReference type="GO" id="GO:0005886">
    <property type="term" value="C:plasma membrane"/>
    <property type="evidence" value="ECO:0007669"/>
    <property type="project" value="TreeGrafter"/>
</dbReference>
<dbReference type="EMBL" id="GL452462">
    <property type="protein sequence ID" value="EFN77184.1"/>
    <property type="molecule type" value="Genomic_DNA"/>
</dbReference>
<keyword evidence="4" id="KW-0050">Antiport</keyword>
<evidence type="ECO:0000313" key="19">
    <source>
        <dbReference type="EMBL" id="EFN77184.1"/>
    </source>
</evidence>
<keyword evidence="12 17" id="KW-1133">Transmembrane helix</keyword>
<evidence type="ECO:0000256" key="15">
    <source>
        <dbReference type="ARBA" id="ARBA00023136"/>
    </source>
</evidence>
<keyword evidence="13" id="KW-0915">Sodium</keyword>
<feature type="transmembrane region" description="Helical" evidence="17">
    <location>
        <begin position="249"/>
        <end position="266"/>
    </location>
</feature>
<evidence type="ECO:0000259" key="18">
    <source>
        <dbReference type="Pfam" id="PF01699"/>
    </source>
</evidence>
<evidence type="ECO:0000256" key="3">
    <source>
        <dbReference type="ARBA" id="ARBA00022448"/>
    </source>
</evidence>
<dbReference type="PANTHER" id="PTHR10846:SF73">
    <property type="entry name" value="SODIUM_CALCIUM EXCHANGER MEMBRANE REGION DOMAIN-CONTAINING PROTEIN"/>
    <property type="match status" value="1"/>
</dbReference>
<dbReference type="STRING" id="610380.E2C4E7"/>
<evidence type="ECO:0000256" key="11">
    <source>
        <dbReference type="ARBA" id="ARBA00022958"/>
    </source>
</evidence>
<evidence type="ECO:0000256" key="17">
    <source>
        <dbReference type="SAM" id="Phobius"/>
    </source>
</evidence>
<feature type="domain" description="Sodium/calcium exchanger membrane region" evidence="18">
    <location>
        <begin position="278"/>
        <end position="430"/>
    </location>
</feature>
<feature type="transmembrane region" description="Helical" evidence="17">
    <location>
        <begin position="87"/>
        <end position="108"/>
    </location>
</feature>
<evidence type="ECO:0000256" key="6">
    <source>
        <dbReference type="ARBA" id="ARBA00022568"/>
    </source>
</evidence>
<dbReference type="AlphaFoldDB" id="E2C4E7"/>
<evidence type="ECO:0000313" key="20">
    <source>
        <dbReference type="Proteomes" id="UP000008237"/>
    </source>
</evidence>
<keyword evidence="3" id="KW-0813">Transport</keyword>
<keyword evidence="16" id="KW-0739">Sodium transport</keyword>
<evidence type="ECO:0000256" key="4">
    <source>
        <dbReference type="ARBA" id="ARBA00022449"/>
    </source>
</evidence>
<evidence type="ECO:0000256" key="14">
    <source>
        <dbReference type="ARBA" id="ARBA00023065"/>
    </source>
</evidence>
<feature type="transmembrane region" description="Helical" evidence="17">
    <location>
        <begin position="278"/>
        <end position="301"/>
    </location>
</feature>
<dbReference type="OrthoDB" id="2127281at2759"/>
<evidence type="ECO:0000256" key="12">
    <source>
        <dbReference type="ARBA" id="ARBA00022989"/>
    </source>
</evidence>
<dbReference type="OMA" id="NKFQLDW"/>
<keyword evidence="5" id="KW-0633">Potassium transport</keyword>
<dbReference type="InParanoid" id="E2C4E7"/>
<evidence type="ECO:0000256" key="5">
    <source>
        <dbReference type="ARBA" id="ARBA00022538"/>
    </source>
</evidence>
<feature type="transmembrane region" description="Helical" evidence="17">
    <location>
        <begin position="158"/>
        <end position="182"/>
    </location>
</feature>
<protein>
    <submittedName>
        <fullName evidence="19">Sodium/potassium/calcium exchanger 4</fullName>
    </submittedName>
</protein>
<comment type="similarity">
    <text evidence="2">Belongs to the Ca(2+):cation antiporter (CaCA) (TC 2.A.19) family. SLC24A subfamily.</text>
</comment>
<dbReference type="Pfam" id="PF01699">
    <property type="entry name" value="Na_Ca_ex"/>
    <property type="match status" value="2"/>
</dbReference>